<proteinExistence type="inferred from homology"/>
<keyword evidence="1 2" id="KW-0238">DNA-binding</keyword>
<comment type="caution">
    <text evidence="2">Lacks conserved residue(s) required for the propagation of feature annotation.</text>
</comment>
<dbReference type="RefSeq" id="WP_200584980.1">
    <property type="nucleotide sequence ID" value="NZ_JAEHFY010000005.1"/>
</dbReference>
<evidence type="ECO:0000256" key="1">
    <source>
        <dbReference type="ARBA" id="ARBA00023125"/>
    </source>
</evidence>
<sequence>MTNLKNSVRLMGFLGAAPEVKEYAKGKIVAKVNLATKDAYKNQKGEKVEETQWHQLVLWGSQAEFASKYLNKGSEVAIEGRLVTNTYDDKDGIKRYITQVVVNDIVILGRKVA</sequence>
<dbReference type="InterPro" id="IPR011344">
    <property type="entry name" value="ssDNA-bd"/>
</dbReference>
<dbReference type="SUPFAM" id="SSF50249">
    <property type="entry name" value="Nucleic acid-binding proteins"/>
    <property type="match status" value="1"/>
</dbReference>
<comment type="subunit">
    <text evidence="2">Homotetramer.</text>
</comment>
<dbReference type="Pfam" id="PF00436">
    <property type="entry name" value="SSB"/>
    <property type="match status" value="1"/>
</dbReference>
<organism evidence="4 5">
    <name type="scientific">Pedobacter segetis</name>
    <dbReference type="NCBI Taxonomy" id="2793069"/>
    <lineage>
        <taxon>Bacteria</taxon>
        <taxon>Pseudomonadati</taxon>
        <taxon>Bacteroidota</taxon>
        <taxon>Sphingobacteriia</taxon>
        <taxon>Sphingobacteriales</taxon>
        <taxon>Sphingobacteriaceae</taxon>
        <taxon>Pedobacter</taxon>
    </lineage>
</organism>
<dbReference type="NCBIfam" id="TIGR00621">
    <property type="entry name" value="ssb"/>
    <property type="match status" value="1"/>
</dbReference>
<evidence type="ECO:0000313" key="5">
    <source>
        <dbReference type="Proteomes" id="UP000660024"/>
    </source>
</evidence>
<evidence type="ECO:0000313" key="4">
    <source>
        <dbReference type="EMBL" id="MBK0382197.1"/>
    </source>
</evidence>
<accession>A0ABS1BH97</accession>
<dbReference type="InterPro" id="IPR000424">
    <property type="entry name" value="Primosome_PriB/ssb"/>
</dbReference>
<dbReference type="HAMAP" id="MF_00984">
    <property type="entry name" value="SSB"/>
    <property type="match status" value="1"/>
</dbReference>
<reference evidence="4 5" key="1">
    <citation type="submission" date="2020-12" db="EMBL/GenBank/DDBJ databases">
        <title>Bacterial novel species Pedobacter sp. SD-b isolated from soil.</title>
        <authorList>
            <person name="Jung H.-Y."/>
        </authorList>
    </citation>
    <scope>NUCLEOTIDE SEQUENCE [LARGE SCALE GENOMIC DNA]</scope>
    <source>
        <strain evidence="4 5">SD-b</strain>
    </source>
</reference>
<gene>
    <name evidence="4" type="ORF">I5M32_04420</name>
</gene>
<evidence type="ECO:0000256" key="3">
    <source>
        <dbReference type="PIRNR" id="PIRNR002070"/>
    </source>
</evidence>
<protein>
    <recommendedName>
        <fullName evidence="2 3">Single-stranded DNA-binding protein</fullName>
        <shortName evidence="2">SSB</shortName>
    </recommendedName>
</protein>
<dbReference type="PROSITE" id="PS50935">
    <property type="entry name" value="SSB"/>
    <property type="match status" value="1"/>
</dbReference>
<dbReference type="PANTHER" id="PTHR10302">
    <property type="entry name" value="SINGLE-STRANDED DNA-BINDING PROTEIN"/>
    <property type="match status" value="1"/>
</dbReference>
<dbReference type="InterPro" id="IPR012340">
    <property type="entry name" value="NA-bd_OB-fold"/>
</dbReference>
<name>A0ABS1BH97_9SPHI</name>
<comment type="caution">
    <text evidence="4">The sequence shown here is derived from an EMBL/GenBank/DDBJ whole genome shotgun (WGS) entry which is preliminary data.</text>
</comment>
<dbReference type="Proteomes" id="UP000660024">
    <property type="component" value="Unassembled WGS sequence"/>
</dbReference>
<dbReference type="Gene3D" id="2.40.50.140">
    <property type="entry name" value="Nucleic acid-binding proteins"/>
    <property type="match status" value="1"/>
</dbReference>
<dbReference type="GO" id="GO:0003677">
    <property type="term" value="F:DNA binding"/>
    <property type="evidence" value="ECO:0007669"/>
    <property type="project" value="UniProtKB-KW"/>
</dbReference>
<dbReference type="CDD" id="cd04496">
    <property type="entry name" value="SSB_OBF"/>
    <property type="match status" value="1"/>
</dbReference>
<keyword evidence="5" id="KW-1185">Reference proteome</keyword>
<dbReference type="PIRSF" id="PIRSF002070">
    <property type="entry name" value="SSB"/>
    <property type="match status" value="1"/>
</dbReference>
<dbReference type="PANTHER" id="PTHR10302:SF0">
    <property type="entry name" value="SINGLE-STRANDED DNA-BINDING PROTEIN, MITOCHONDRIAL"/>
    <property type="match status" value="1"/>
</dbReference>
<evidence type="ECO:0000256" key="2">
    <source>
        <dbReference type="HAMAP-Rule" id="MF_00984"/>
    </source>
</evidence>
<dbReference type="EMBL" id="JAEHFY010000005">
    <property type="protein sequence ID" value="MBK0382197.1"/>
    <property type="molecule type" value="Genomic_DNA"/>
</dbReference>